<dbReference type="AlphaFoldDB" id="A0A1Z4KRU3"/>
<dbReference type="Proteomes" id="UP000217507">
    <property type="component" value="Chromosome"/>
</dbReference>
<evidence type="ECO:0000256" key="6">
    <source>
        <dbReference type="PROSITE-ProRule" id="PRU00169"/>
    </source>
</evidence>
<dbReference type="SUPFAM" id="SSF52172">
    <property type="entry name" value="CheY-like"/>
    <property type="match status" value="1"/>
</dbReference>
<dbReference type="PANTHER" id="PTHR43547:SF2">
    <property type="entry name" value="HYBRID SIGNAL TRANSDUCTION HISTIDINE KINASE C"/>
    <property type="match status" value="1"/>
</dbReference>
<sequence length="426" mass="46814">MLHTPPISTITGLVLIVDDTPTNLEVVSETLGDAGFDVAIATSGDRALQQVERRLPDLILLDVMMPGIDGFETCRRLKANDRTCHIPIIFMTALCDSESKVKALELGAVDYIVKPFYEKEVLARVSTHLQLSQLTQNLAAQVAQKAAELEASQLQLIQNEKMSALGNLVAGVAHEINNPIGAIVGNVNVAQDYINDLLGIIDLYGRKFPQPDAEIEDQLEAVDLDYIREDLPKLIRAMKDGGDRITSISKSLCTFSRADSDTKQIFNLHEGIDSTILILKHRLKANERRPAIEIITHYSDLPEIECFPGQLNQVFMNILANAIDALDESNNGRSFTEIQADPNKILVKTFVENHHVKISIADNAKGIGQEVKQKIFDRLFTTKPVGKGTGLGLAIARQIVEQTHGGKLSCNSILGQGTEFVIEFSL</sequence>
<evidence type="ECO:0000256" key="2">
    <source>
        <dbReference type="ARBA" id="ARBA00012438"/>
    </source>
</evidence>
<dbReference type="InterPro" id="IPR005467">
    <property type="entry name" value="His_kinase_dom"/>
</dbReference>
<evidence type="ECO:0000313" key="10">
    <source>
        <dbReference type="Proteomes" id="UP000217507"/>
    </source>
</evidence>
<dbReference type="GO" id="GO:0000155">
    <property type="term" value="F:phosphorelay sensor kinase activity"/>
    <property type="evidence" value="ECO:0007669"/>
    <property type="project" value="InterPro"/>
</dbReference>
<dbReference type="EC" id="2.7.13.3" evidence="2"/>
<proteinExistence type="predicted"/>
<keyword evidence="5" id="KW-0902">Two-component regulatory system</keyword>
<dbReference type="PROSITE" id="PS50110">
    <property type="entry name" value="RESPONSE_REGULATORY"/>
    <property type="match status" value="1"/>
</dbReference>
<dbReference type="SMART" id="SM00448">
    <property type="entry name" value="REC"/>
    <property type="match status" value="1"/>
</dbReference>
<feature type="modified residue" description="4-aspartylphosphate" evidence="6">
    <location>
        <position position="62"/>
    </location>
</feature>
<dbReference type="EMBL" id="AP018216">
    <property type="protein sequence ID" value="BAY71613.1"/>
    <property type="molecule type" value="Genomic_DNA"/>
</dbReference>
<dbReference type="InterPro" id="IPR036890">
    <property type="entry name" value="HATPase_C_sf"/>
</dbReference>
<name>A0A1Z4KRU3_ANAVA</name>
<evidence type="ECO:0000313" key="9">
    <source>
        <dbReference type="EMBL" id="BAY71613.1"/>
    </source>
</evidence>
<feature type="domain" description="Response regulatory" evidence="8">
    <location>
        <begin position="13"/>
        <end position="129"/>
    </location>
</feature>
<comment type="catalytic activity">
    <reaction evidence="1">
        <text>ATP + protein L-histidine = ADP + protein N-phospho-L-histidine.</text>
        <dbReference type="EC" id="2.7.13.3"/>
    </reaction>
</comment>
<evidence type="ECO:0000256" key="4">
    <source>
        <dbReference type="ARBA" id="ARBA00022777"/>
    </source>
</evidence>
<dbReference type="SUPFAM" id="SSF55874">
    <property type="entry name" value="ATPase domain of HSP90 chaperone/DNA topoisomerase II/histidine kinase"/>
    <property type="match status" value="1"/>
</dbReference>
<evidence type="ECO:0000259" key="8">
    <source>
        <dbReference type="PROSITE" id="PS50110"/>
    </source>
</evidence>
<feature type="domain" description="Histidine kinase" evidence="7">
    <location>
        <begin position="171"/>
        <end position="426"/>
    </location>
</feature>
<organism evidence="9 10">
    <name type="scientific">Trichormus variabilis NIES-23</name>
    <dbReference type="NCBI Taxonomy" id="1973479"/>
    <lineage>
        <taxon>Bacteria</taxon>
        <taxon>Bacillati</taxon>
        <taxon>Cyanobacteriota</taxon>
        <taxon>Cyanophyceae</taxon>
        <taxon>Nostocales</taxon>
        <taxon>Nostocaceae</taxon>
        <taxon>Trichormus</taxon>
    </lineage>
</organism>
<evidence type="ECO:0000259" key="7">
    <source>
        <dbReference type="PROSITE" id="PS50109"/>
    </source>
</evidence>
<gene>
    <name evidence="9" type="ORF">NIES23_44330</name>
</gene>
<dbReference type="CDD" id="cd00082">
    <property type="entry name" value="HisKA"/>
    <property type="match status" value="1"/>
</dbReference>
<accession>A0A1Z4KRU3</accession>
<evidence type="ECO:0000256" key="1">
    <source>
        <dbReference type="ARBA" id="ARBA00000085"/>
    </source>
</evidence>
<dbReference type="SMART" id="SM00387">
    <property type="entry name" value="HATPase_c"/>
    <property type="match status" value="1"/>
</dbReference>
<protein>
    <recommendedName>
        <fullName evidence="2">histidine kinase</fullName>
        <ecNumber evidence="2">2.7.13.3</ecNumber>
    </recommendedName>
</protein>
<keyword evidence="4" id="KW-0418">Kinase</keyword>
<keyword evidence="3 6" id="KW-0597">Phosphoprotein</keyword>
<evidence type="ECO:0000256" key="3">
    <source>
        <dbReference type="ARBA" id="ARBA00022553"/>
    </source>
</evidence>
<dbReference type="InterPro" id="IPR001789">
    <property type="entry name" value="Sig_transdc_resp-reg_receiver"/>
</dbReference>
<dbReference type="InterPro" id="IPR003661">
    <property type="entry name" value="HisK_dim/P_dom"/>
</dbReference>
<keyword evidence="4" id="KW-0808">Transferase</keyword>
<dbReference type="SUPFAM" id="SSF47384">
    <property type="entry name" value="Homodimeric domain of signal transducing histidine kinase"/>
    <property type="match status" value="1"/>
</dbReference>
<dbReference type="InterPro" id="IPR036097">
    <property type="entry name" value="HisK_dim/P_sf"/>
</dbReference>
<dbReference type="Gene3D" id="1.10.287.130">
    <property type="match status" value="1"/>
</dbReference>
<reference evidence="9 10" key="1">
    <citation type="submission" date="2017-06" db="EMBL/GenBank/DDBJ databases">
        <title>Genome sequencing of cyanobaciteial culture collection at National Institute for Environmental Studies (NIES).</title>
        <authorList>
            <person name="Hirose Y."/>
            <person name="Shimura Y."/>
            <person name="Fujisawa T."/>
            <person name="Nakamura Y."/>
            <person name="Kawachi M."/>
        </authorList>
    </citation>
    <scope>NUCLEOTIDE SEQUENCE [LARGE SCALE GENOMIC DNA]</scope>
    <source>
        <strain evidence="9 10">NIES-23</strain>
    </source>
</reference>
<dbReference type="CDD" id="cd19920">
    <property type="entry name" value="REC_PA4781-like"/>
    <property type="match status" value="1"/>
</dbReference>
<dbReference type="PROSITE" id="PS50109">
    <property type="entry name" value="HIS_KIN"/>
    <property type="match status" value="1"/>
</dbReference>
<dbReference type="PANTHER" id="PTHR43547">
    <property type="entry name" value="TWO-COMPONENT HISTIDINE KINASE"/>
    <property type="match status" value="1"/>
</dbReference>
<dbReference type="Gene3D" id="3.40.50.2300">
    <property type="match status" value="1"/>
</dbReference>
<dbReference type="Pfam" id="PF00072">
    <property type="entry name" value="Response_reg"/>
    <property type="match status" value="1"/>
</dbReference>
<dbReference type="InterPro" id="IPR004358">
    <property type="entry name" value="Sig_transdc_His_kin-like_C"/>
</dbReference>
<dbReference type="InterPro" id="IPR003594">
    <property type="entry name" value="HATPase_dom"/>
</dbReference>
<dbReference type="PRINTS" id="PR00344">
    <property type="entry name" value="BCTRLSENSOR"/>
</dbReference>
<dbReference type="InterPro" id="IPR011006">
    <property type="entry name" value="CheY-like_superfamily"/>
</dbReference>
<dbReference type="Pfam" id="PF02518">
    <property type="entry name" value="HATPase_c"/>
    <property type="match status" value="1"/>
</dbReference>
<evidence type="ECO:0000256" key="5">
    <source>
        <dbReference type="ARBA" id="ARBA00023012"/>
    </source>
</evidence>
<dbReference type="Gene3D" id="3.30.565.10">
    <property type="entry name" value="Histidine kinase-like ATPase, C-terminal domain"/>
    <property type="match status" value="1"/>
</dbReference>
<dbReference type="SMART" id="SM00388">
    <property type="entry name" value="HisKA"/>
    <property type="match status" value="1"/>
</dbReference>